<keyword evidence="2" id="KW-1185">Reference proteome</keyword>
<feature type="non-terminal residue" evidence="1">
    <location>
        <position position="109"/>
    </location>
</feature>
<dbReference type="OrthoDB" id="342281at2759"/>
<gene>
    <name evidence="1" type="ORF">Tcan_00186</name>
</gene>
<evidence type="ECO:0008006" key="3">
    <source>
        <dbReference type="Google" id="ProtNLM"/>
    </source>
</evidence>
<evidence type="ECO:0000313" key="2">
    <source>
        <dbReference type="Proteomes" id="UP000031036"/>
    </source>
</evidence>
<evidence type="ECO:0000313" key="1">
    <source>
        <dbReference type="EMBL" id="KHN72100.1"/>
    </source>
</evidence>
<dbReference type="AlphaFoldDB" id="A0A0B2UT66"/>
<comment type="caution">
    <text evidence="1">The sequence shown here is derived from an EMBL/GenBank/DDBJ whole genome shotgun (WGS) entry which is preliminary data.</text>
</comment>
<reference evidence="1 2" key="1">
    <citation type="submission" date="2014-11" db="EMBL/GenBank/DDBJ databases">
        <title>Genetic blueprint of the zoonotic pathogen Toxocara canis.</title>
        <authorList>
            <person name="Zhu X.-Q."/>
            <person name="Korhonen P.K."/>
            <person name="Cai H."/>
            <person name="Young N.D."/>
            <person name="Nejsum P."/>
            <person name="von Samson-Himmelstjerna G."/>
            <person name="Boag P.R."/>
            <person name="Tan P."/>
            <person name="Li Q."/>
            <person name="Min J."/>
            <person name="Yang Y."/>
            <person name="Wang X."/>
            <person name="Fang X."/>
            <person name="Hall R.S."/>
            <person name="Hofmann A."/>
            <person name="Sternberg P.W."/>
            <person name="Jex A.R."/>
            <person name="Gasser R.B."/>
        </authorList>
    </citation>
    <scope>NUCLEOTIDE SEQUENCE [LARGE SCALE GENOMIC DNA]</scope>
    <source>
        <strain evidence="1">PN_DK_2014</strain>
    </source>
</reference>
<name>A0A0B2UT66_TOXCA</name>
<dbReference type="Proteomes" id="UP000031036">
    <property type="component" value="Unassembled WGS sequence"/>
</dbReference>
<organism evidence="1 2">
    <name type="scientific">Toxocara canis</name>
    <name type="common">Canine roundworm</name>
    <dbReference type="NCBI Taxonomy" id="6265"/>
    <lineage>
        <taxon>Eukaryota</taxon>
        <taxon>Metazoa</taxon>
        <taxon>Ecdysozoa</taxon>
        <taxon>Nematoda</taxon>
        <taxon>Chromadorea</taxon>
        <taxon>Rhabditida</taxon>
        <taxon>Spirurina</taxon>
        <taxon>Ascaridomorpha</taxon>
        <taxon>Ascaridoidea</taxon>
        <taxon>Toxocaridae</taxon>
        <taxon>Toxocara</taxon>
    </lineage>
</organism>
<sequence length="109" mass="12323">MRTNQSGVGGMKALFESDFELLGSASSKQSEEHMEANGAKRIDARDVEELIRRAIDVYDADKTGKYDFALESAGFINYSRCFSAASHFLRSYFIQVVQFWLGVIRLKID</sequence>
<accession>A0A0B2UT66</accession>
<protein>
    <recommendedName>
        <fullName evidence="3">EF-hand domain-containing protein</fullName>
    </recommendedName>
</protein>
<dbReference type="EMBL" id="JPKZ01003316">
    <property type="protein sequence ID" value="KHN72100.1"/>
    <property type="molecule type" value="Genomic_DNA"/>
</dbReference>
<proteinExistence type="predicted"/>